<dbReference type="EMBL" id="CACSLK010028053">
    <property type="protein sequence ID" value="CAA0834981.1"/>
    <property type="molecule type" value="Genomic_DNA"/>
</dbReference>
<dbReference type="InterPro" id="IPR012442">
    <property type="entry name" value="DUF1645_plant"/>
</dbReference>
<gene>
    <name evidence="2" type="ORF">SHERM_02786</name>
</gene>
<keyword evidence="1" id="KW-0732">Signal</keyword>
<feature type="chain" id="PRO_5040492046" evidence="1">
    <location>
        <begin position="18"/>
        <end position="318"/>
    </location>
</feature>
<dbReference type="AlphaFoldDB" id="A0A9N7RKU8"/>
<protein>
    <submittedName>
        <fullName evidence="2">Uncharacterized protein</fullName>
    </submittedName>
</protein>
<dbReference type="PANTHER" id="PTHR33095">
    <property type="entry name" value="OS07G0619500 PROTEIN"/>
    <property type="match status" value="1"/>
</dbReference>
<name>A0A9N7RKU8_STRHE</name>
<dbReference type="Pfam" id="PF07816">
    <property type="entry name" value="DUF1645"/>
    <property type="match status" value="1"/>
</dbReference>
<sequence length="318" mass="34189">MNLKNIISALIFSLALARSVKVSRLQPRSRSPTPVFTIESQPCSHSSEFSTPISSLSALDLGGVVFPVFDRDLLPASAGDEIGLESEANLPESSSAVAPLSKLFAEESEDRASCSSSEVDELESVPEGTYCVWRPRAVDRPPPGGCRKSSSTGSASKRWRFRDLLRSNSEGKESFVFLAAPKTREEKPSATAAAELPGKAKGKGAGAAARSAQEALYVQKRAVVEGNKKKSYLPYRRDLVGFFVNVDGLGKRFPRFCPLCQSLKTSTPQPLGHSRFHYRVSTSLSLIGVLDPELTSFSVCHPPGSLAARQSIPTASSI</sequence>
<organism evidence="2 3">
    <name type="scientific">Striga hermonthica</name>
    <name type="common">Purple witchweed</name>
    <name type="synonym">Buchnera hermonthica</name>
    <dbReference type="NCBI Taxonomy" id="68872"/>
    <lineage>
        <taxon>Eukaryota</taxon>
        <taxon>Viridiplantae</taxon>
        <taxon>Streptophyta</taxon>
        <taxon>Embryophyta</taxon>
        <taxon>Tracheophyta</taxon>
        <taxon>Spermatophyta</taxon>
        <taxon>Magnoliopsida</taxon>
        <taxon>eudicotyledons</taxon>
        <taxon>Gunneridae</taxon>
        <taxon>Pentapetalae</taxon>
        <taxon>asterids</taxon>
        <taxon>lamiids</taxon>
        <taxon>Lamiales</taxon>
        <taxon>Orobanchaceae</taxon>
        <taxon>Buchnereae</taxon>
        <taxon>Striga</taxon>
    </lineage>
</organism>
<evidence type="ECO:0000313" key="2">
    <source>
        <dbReference type="EMBL" id="CAA0834981.1"/>
    </source>
</evidence>
<dbReference type="PANTHER" id="PTHR33095:SF23">
    <property type="entry name" value="DUF1645 FAMILY PROTEIN"/>
    <property type="match status" value="1"/>
</dbReference>
<evidence type="ECO:0000313" key="3">
    <source>
        <dbReference type="Proteomes" id="UP001153555"/>
    </source>
</evidence>
<proteinExistence type="predicted"/>
<feature type="signal peptide" evidence="1">
    <location>
        <begin position="1"/>
        <end position="17"/>
    </location>
</feature>
<comment type="caution">
    <text evidence="2">The sequence shown here is derived from an EMBL/GenBank/DDBJ whole genome shotgun (WGS) entry which is preliminary data.</text>
</comment>
<dbReference type="OrthoDB" id="1111059at2759"/>
<reference evidence="2" key="1">
    <citation type="submission" date="2019-12" db="EMBL/GenBank/DDBJ databases">
        <authorList>
            <person name="Scholes J."/>
        </authorList>
    </citation>
    <scope>NUCLEOTIDE SEQUENCE</scope>
</reference>
<dbReference type="Proteomes" id="UP001153555">
    <property type="component" value="Unassembled WGS sequence"/>
</dbReference>
<evidence type="ECO:0000256" key="1">
    <source>
        <dbReference type="SAM" id="SignalP"/>
    </source>
</evidence>
<keyword evidence="3" id="KW-1185">Reference proteome</keyword>
<accession>A0A9N7RKU8</accession>